<dbReference type="KEGG" id="afs:AFR_06450"/>
<dbReference type="HOGENOM" id="CLU_1026394_0_0_11"/>
<evidence type="ECO:0000313" key="2">
    <source>
        <dbReference type="EMBL" id="AGZ39579.1"/>
    </source>
</evidence>
<dbReference type="SMART" id="SM00507">
    <property type="entry name" value="HNHc"/>
    <property type="match status" value="1"/>
</dbReference>
<dbReference type="Proteomes" id="UP000017746">
    <property type="component" value="Chromosome"/>
</dbReference>
<reference evidence="2 3" key="1">
    <citation type="journal article" date="2014" name="J. Biotechnol.">
        <title>Complete genome sequence of the actinobacterium Actinoplanes friuliensis HAG 010964, producer of the lipopeptide antibiotic friulimycin.</title>
        <authorList>
            <person name="Ruckert C."/>
            <person name="Szczepanowski R."/>
            <person name="Albersmeier A."/>
            <person name="Goesmann A."/>
            <person name="Fischer N."/>
            <person name="Steinkamper A."/>
            <person name="Puhler A."/>
            <person name="Biener R."/>
            <person name="Schwartz D."/>
            <person name="Kalinowski J."/>
        </authorList>
    </citation>
    <scope>NUCLEOTIDE SEQUENCE [LARGE SCALE GENOMIC DNA]</scope>
    <source>
        <strain evidence="2 3">DSM 7358</strain>
    </source>
</reference>
<proteinExistence type="predicted"/>
<evidence type="ECO:0000313" key="3">
    <source>
        <dbReference type="Proteomes" id="UP000017746"/>
    </source>
</evidence>
<dbReference type="AlphaFoldDB" id="U5VRX2"/>
<accession>U5VRX2</accession>
<gene>
    <name evidence="2" type="ORF">AFR_06450</name>
</gene>
<evidence type="ECO:0000259" key="1">
    <source>
        <dbReference type="SMART" id="SM00507"/>
    </source>
</evidence>
<keyword evidence="3" id="KW-1185">Reference proteome</keyword>
<dbReference type="eggNOG" id="COG1403">
    <property type="taxonomic scope" value="Bacteria"/>
</dbReference>
<dbReference type="SUPFAM" id="SSF46689">
    <property type="entry name" value="Homeodomain-like"/>
    <property type="match status" value="1"/>
</dbReference>
<dbReference type="InterPro" id="IPR003615">
    <property type="entry name" value="HNH_nuc"/>
</dbReference>
<sequence length="296" mass="32729">MAYVRYTREILSEAVAASTSMAGVLRHLGLRLNGGAHAHLRRRIDQLGIDTSHFEGTPPVRRYRSSKRREHTEVLVVRPVDAKREKPTVLRRALTDLGRAYRCAACGVGDSWNGRPLTLHIDHIDGQFWDCRPDNVQFLCPNCHSQTATYAGRNRQRSPGISFDADRPHIALSEQEKIEVLTLVGKGEVTTSDAARLIGCSVGHIYQLKRRLAVRGSLTFAARRPLSQSERDAVLAFALENPTLGDRKLAHALRLREDDPIDLSPSSVRAVLTAAGLGTIETRVTAAERLESHGPV</sequence>
<dbReference type="EMBL" id="CP006272">
    <property type="protein sequence ID" value="AGZ39579.1"/>
    <property type="molecule type" value="Genomic_DNA"/>
</dbReference>
<dbReference type="RefSeq" id="WP_023359110.1">
    <property type="nucleotide sequence ID" value="NC_022657.1"/>
</dbReference>
<feature type="domain" description="HNH nuclease" evidence="1">
    <location>
        <begin position="89"/>
        <end position="145"/>
    </location>
</feature>
<protein>
    <recommendedName>
        <fullName evidence="1">HNH nuclease domain-containing protein</fullName>
    </recommendedName>
</protein>
<dbReference type="PATRIC" id="fig|1246995.3.peg.1308"/>
<organism evidence="2 3">
    <name type="scientific">Actinoplanes friuliensis DSM 7358</name>
    <dbReference type="NCBI Taxonomy" id="1246995"/>
    <lineage>
        <taxon>Bacteria</taxon>
        <taxon>Bacillati</taxon>
        <taxon>Actinomycetota</taxon>
        <taxon>Actinomycetes</taxon>
        <taxon>Micromonosporales</taxon>
        <taxon>Micromonosporaceae</taxon>
        <taxon>Actinoplanes</taxon>
    </lineage>
</organism>
<dbReference type="CDD" id="cd00085">
    <property type="entry name" value="HNHc"/>
    <property type="match status" value="1"/>
</dbReference>
<name>U5VRX2_9ACTN</name>
<dbReference type="STRING" id="1246995.AFR_06450"/>
<dbReference type="InterPro" id="IPR009057">
    <property type="entry name" value="Homeodomain-like_sf"/>
</dbReference>